<dbReference type="PATRIC" id="fig|1423740.3.peg.1331"/>
<proteinExistence type="predicted"/>
<comment type="caution">
    <text evidence="5">The sequence shown here is derived from an EMBL/GenBank/DDBJ whole genome shotgun (WGS) entry which is preliminary data.</text>
</comment>
<dbReference type="CDD" id="cd02140">
    <property type="entry name" value="Frm2-like"/>
    <property type="match status" value="1"/>
</dbReference>
<dbReference type="FunFam" id="3.40.109.10:FF:000001">
    <property type="entry name" value="Nitroreductase family"/>
    <property type="match status" value="1"/>
</dbReference>
<dbReference type="InterPro" id="IPR033877">
    <property type="entry name" value="Frm2/Hbn1"/>
</dbReference>
<protein>
    <submittedName>
        <fullName evidence="5">Nitroreductase</fullName>
    </submittedName>
</protein>
<dbReference type="GO" id="GO:0034599">
    <property type="term" value="P:cellular response to oxidative stress"/>
    <property type="evidence" value="ECO:0007669"/>
    <property type="project" value="InterPro"/>
</dbReference>
<dbReference type="STRING" id="1423740.FC36_GL001233"/>
<evidence type="ECO:0000313" key="6">
    <source>
        <dbReference type="Proteomes" id="UP000051048"/>
    </source>
</evidence>
<gene>
    <name evidence="5" type="ORF">FC36_GL001233</name>
</gene>
<dbReference type="Gene3D" id="3.40.109.10">
    <property type="entry name" value="NADH Oxidase"/>
    <property type="match status" value="1"/>
</dbReference>
<dbReference type="AlphaFoldDB" id="A0A0R1T945"/>
<keyword evidence="3" id="KW-0560">Oxidoreductase</keyword>
<evidence type="ECO:0000256" key="3">
    <source>
        <dbReference type="ARBA" id="ARBA00023002"/>
    </source>
</evidence>
<feature type="domain" description="Nitroreductase" evidence="4">
    <location>
        <begin position="11"/>
        <end position="178"/>
    </location>
</feature>
<name>A0A0R1T945_9LACO</name>
<dbReference type="RefSeq" id="WP_023860234.1">
    <property type="nucleotide sequence ID" value="NZ_AZFH01000162.1"/>
</dbReference>
<keyword evidence="2" id="KW-0963">Cytoplasm</keyword>
<evidence type="ECO:0000256" key="2">
    <source>
        <dbReference type="ARBA" id="ARBA00022490"/>
    </source>
</evidence>
<dbReference type="Proteomes" id="UP000051048">
    <property type="component" value="Unassembled WGS sequence"/>
</dbReference>
<evidence type="ECO:0000313" key="5">
    <source>
        <dbReference type="EMBL" id="KRL77792.1"/>
    </source>
</evidence>
<dbReference type="OrthoDB" id="9810617at2"/>
<dbReference type="GO" id="GO:0016491">
    <property type="term" value="F:oxidoreductase activity"/>
    <property type="evidence" value="ECO:0007669"/>
    <property type="project" value="UniProtKB-KW"/>
</dbReference>
<dbReference type="PANTHER" id="PTHR43035">
    <property type="entry name" value="FATTY ACID REPRESSION MUTANT PROTEIN 2-RELATED"/>
    <property type="match status" value="1"/>
</dbReference>
<dbReference type="InterPro" id="IPR029479">
    <property type="entry name" value="Nitroreductase"/>
</dbReference>
<evidence type="ECO:0000259" key="4">
    <source>
        <dbReference type="Pfam" id="PF00881"/>
    </source>
</evidence>
<dbReference type="EMBL" id="AZFH01000162">
    <property type="protein sequence ID" value="KRL77792.1"/>
    <property type="molecule type" value="Genomic_DNA"/>
</dbReference>
<comment type="subcellular location">
    <subcellularLocation>
        <location evidence="1">Cytoplasm</location>
    </subcellularLocation>
</comment>
<accession>A0A0R1T945</accession>
<dbReference type="SUPFAM" id="SSF55469">
    <property type="entry name" value="FMN-dependent nitroreductase-like"/>
    <property type="match status" value="1"/>
</dbReference>
<reference evidence="5 6" key="1">
    <citation type="journal article" date="2015" name="Genome Announc.">
        <title>Expanding the biotechnology potential of lactobacilli through comparative genomics of 213 strains and associated genera.</title>
        <authorList>
            <person name="Sun Z."/>
            <person name="Harris H.M."/>
            <person name="McCann A."/>
            <person name="Guo C."/>
            <person name="Argimon S."/>
            <person name="Zhang W."/>
            <person name="Yang X."/>
            <person name="Jeffery I.B."/>
            <person name="Cooney J.C."/>
            <person name="Kagawa T.F."/>
            <person name="Liu W."/>
            <person name="Song Y."/>
            <person name="Salvetti E."/>
            <person name="Wrobel A."/>
            <person name="Rasinkangas P."/>
            <person name="Parkhill J."/>
            <person name="Rea M.C."/>
            <person name="O'Sullivan O."/>
            <person name="Ritari J."/>
            <person name="Douillard F.P."/>
            <person name="Paul Ross R."/>
            <person name="Yang R."/>
            <person name="Briner A.E."/>
            <person name="Felis G.E."/>
            <person name="de Vos W.M."/>
            <person name="Barrangou R."/>
            <person name="Klaenhammer T.R."/>
            <person name="Caufield P.W."/>
            <person name="Cui Y."/>
            <person name="Zhang H."/>
            <person name="O'Toole P.W."/>
        </authorList>
    </citation>
    <scope>NUCLEOTIDE SEQUENCE [LARGE SCALE GENOMIC DNA]</scope>
    <source>
        <strain evidence="5 6">DSM 15833</strain>
    </source>
</reference>
<sequence>MSNKFTEIQANRRTIYALGKNVSQSKAEIADLIKEAVKLSPTAFNSQTVRAVVTFGEASDKVWDIVLAELKKVAVSEEAFAKTTEKINTFKAGFGTVLYFTETATVEQLEKDFPLYADNFADWAEQGLGGAQQAVWEALTAAGLGASLQHYNPLIDVEIAKEFDIPASWKLRAQMPFGSIEAPAGDKEYMADADRFKVFGA</sequence>
<dbReference type="PANTHER" id="PTHR43035:SF1">
    <property type="entry name" value="FATTY ACID REPRESSION MUTANT PROTEIN 2-RELATED"/>
    <property type="match status" value="1"/>
</dbReference>
<dbReference type="Pfam" id="PF00881">
    <property type="entry name" value="Nitroreductase"/>
    <property type="match status" value="1"/>
</dbReference>
<evidence type="ECO:0000256" key="1">
    <source>
        <dbReference type="ARBA" id="ARBA00004496"/>
    </source>
</evidence>
<dbReference type="GO" id="GO:0005737">
    <property type="term" value="C:cytoplasm"/>
    <property type="evidence" value="ECO:0007669"/>
    <property type="project" value="UniProtKB-SubCell"/>
</dbReference>
<organism evidence="5 6">
    <name type="scientific">Ligilactobacillus equi DSM 15833 = JCM 10991</name>
    <dbReference type="NCBI Taxonomy" id="1423740"/>
    <lineage>
        <taxon>Bacteria</taxon>
        <taxon>Bacillati</taxon>
        <taxon>Bacillota</taxon>
        <taxon>Bacilli</taxon>
        <taxon>Lactobacillales</taxon>
        <taxon>Lactobacillaceae</taxon>
        <taxon>Ligilactobacillus</taxon>
    </lineage>
</organism>
<dbReference type="InterPro" id="IPR000415">
    <property type="entry name" value="Nitroreductase-like"/>
</dbReference>